<feature type="domain" description="Pyosin/cloacin translocation" evidence="5">
    <location>
        <begin position="295"/>
        <end position="426"/>
    </location>
</feature>
<dbReference type="Pfam" id="PF06958">
    <property type="entry name" value="Pyocin_S"/>
    <property type="match status" value="1"/>
</dbReference>
<evidence type="ECO:0000256" key="4">
    <source>
        <dbReference type="SAM" id="MobiDB-lite"/>
    </source>
</evidence>
<proteinExistence type="predicted"/>
<dbReference type="AlphaFoldDB" id="A0A848MH43"/>
<organism evidence="6 7">
    <name type="scientific">Rouxiella aceris</name>
    <dbReference type="NCBI Taxonomy" id="2703884"/>
    <lineage>
        <taxon>Bacteria</taxon>
        <taxon>Pseudomonadati</taxon>
        <taxon>Pseudomonadota</taxon>
        <taxon>Gammaproteobacteria</taxon>
        <taxon>Enterobacterales</taxon>
        <taxon>Yersiniaceae</taxon>
        <taxon>Rouxiella</taxon>
    </lineage>
</organism>
<gene>
    <name evidence="6" type="ORF">GW590_11770</name>
</gene>
<evidence type="ECO:0000256" key="1">
    <source>
        <dbReference type="ARBA" id="ARBA00022529"/>
    </source>
</evidence>
<dbReference type="CDD" id="cd14744">
    <property type="entry name" value="PAAR_CT_2"/>
    <property type="match status" value="1"/>
</dbReference>
<comment type="caution">
    <text evidence="6">The sequence shown here is derived from an EMBL/GenBank/DDBJ whole genome shotgun (WGS) entry which is preliminary data.</text>
</comment>
<dbReference type="InterPro" id="IPR008727">
    <property type="entry name" value="PAAR_motif"/>
</dbReference>
<sequence>MGYREDCYGRGLALNGDKTTTGASCISSTGSRVSYFGRGIVRVGDVTTDCPKCGRYGRIIDGESRSQYFGAAAAVDGSLVVCHCPEGSNRVIAPAGEWLGRGKSPEQQAEERQKVRLATRKAEQAAQEKRLAAERERNRVFAKSCLRGEGCNDAGDQCEPHSNFARMAFYQAAPVTDTTARQHTESGKKQPSAEAIPKPKRHSALYKWRYGNHEEMDYQAALATMAGMARVQTAMAGANVLTPIAGNLAVPGTWAVSAARIAVGGIGAPLAGLLVGMMPGRLNNGEQDFIDRMRLEQMREAPTRVRFTWENDTQGNPVPHGWHTPAGQDKVRVRSMQWNNSRQAYTFTTEEDDPLTLIWTPDSSGMEIPAHTGDQSPPQLPGSVMVDPLPDNNGFDSTVSPAPEEKGFADYILILPLPNIPPIYIYLSKPPVEFLEVELYSDFIRRSRQGKYEADHMPSRAAVERYYMNKYPTMDIEQITELSNRVASIVIPKEVHRRVSETFGGRNSDTRIDLDSRDLRAAADSNLDAIKPKLQEYGATEQQIEAVRARVHELNSKIGLYK</sequence>
<keyword evidence="7" id="KW-1185">Reference proteome</keyword>
<feature type="region of interest" description="Disordered" evidence="4">
    <location>
        <begin position="178"/>
        <end position="200"/>
    </location>
</feature>
<keyword evidence="2" id="KW-0044">Antibiotic</keyword>
<keyword evidence="3" id="KW-0078">Bacteriocin</keyword>
<reference evidence="6 7" key="2">
    <citation type="submission" date="2020-06" db="EMBL/GenBank/DDBJ databases">
        <title>Polyphasic characterization of a Rahnella strain isolated from tree sap.</title>
        <authorList>
            <person name="Kim I.S."/>
        </authorList>
    </citation>
    <scope>NUCLEOTIDE SEQUENCE [LARGE SCALE GENOMIC DNA]</scope>
    <source>
        <strain evidence="6 7">SAP-1</strain>
    </source>
</reference>
<dbReference type="InterPro" id="IPR036302">
    <property type="entry name" value="Pyosin/cloacin_T_dom_sf"/>
</dbReference>
<dbReference type="RefSeq" id="WP_169403238.1">
    <property type="nucleotide sequence ID" value="NZ_JAADJU010000005.1"/>
</dbReference>
<evidence type="ECO:0000256" key="2">
    <source>
        <dbReference type="ARBA" id="ARBA00023022"/>
    </source>
</evidence>
<dbReference type="SUPFAM" id="SSF69369">
    <property type="entry name" value="Cloacin translocation domain"/>
    <property type="match status" value="1"/>
</dbReference>
<name>A0A848MH43_9GAMM</name>
<dbReference type="Pfam" id="PF05488">
    <property type="entry name" value="PAAR_motif"/>
    <property type="match status" value="1"/>
</dbReference>
<keyword evidence="1" id="KW-0929">Antimicrobial</keyword>
<evidence type="ECO:0000313" key="6">
    <source>
        <dbReference type="EMBL" id="NMP27537.1"/>
    </source>
</evidence>
<evidence type="ECO:0000259" key="5">
    <source>
        <dbReference type="Pfam" id="PF06958"/>
    </source>
</evidence>
<dbReference type="GO" id="GO:0042742">
    <property type="term" value="P:defense response to bacterium"/>
    <property type="evidence" value="ECO:0007669"/>
    <property type="project" value="UniProtKB-KW"/>
</dbReference>
<dbReference type="InterPro" id="IPR016128">
    <property type="entry name" value="Pyosin/cloacin_T_dom"/>
</dbReference>
<dbReference type="Proteomes" id="UP000585363">
    <property type="component" value="Unassembled WGS sequence"/>
</dbReference>
<dbReference type="EMBL" id="JAADJU010000005">
    <property type="protein sequence ID" value="NMP27537.1"/>
    <property type="molecule type" value="Genomic_DNA"/>
</dbReference>
<reference evidence="6 7" key="1">
    <citation type="submission" date="2020-01" db="EMBL/GenBank/DDBJ databases">
        <authorList>
            <person name="Lee S.D."/>
        </authorList>
    </citation>
    <scope>NUCLEOTIDE SEQUENCE [LARGE SCALE GENOMIC DNA]</scope>
    <source>
        <strain evidence="6 7">SAP-1</strain>
    </source>
</reference>
<dbReference type="GO" id="GO:0031640">
    <property type="term" value="P:killing of cells of another organism"/>
    <property type="evidence" value="ECO:0007669"/>
    <property type="project" value="UniProtKB-KW"/>
</dbReference>
<evidence type="ECO:0000313" key="7">
    <source>
        <dbReference type="Proteomes" id="UP000585363"/>
    </source>
</evidence>
<protein>
    <submittedName>
        <fullName evidence="6">Pyocin</fullName>
    </submittedName>
</protein>
<accession>A0A848MH43</accession>
<evidence type="ECO:0000256" key="3">
    <source>
        <dbReference type="ARBA" id="ARBA00023048"/>
    </source>
</evidence>